<feature type="compositionally biased region" description="Pro residues" evidence="1">
    <location>
        <begin position="564"/>
        <end position="573"/>
    </location>
</feature>
<accession>A0ABP1CIF8</accession>
<dbReference type="Pfam" id="PF00621">
    <property type="entry name" value="RhoGEF"/>
    <property type="match status" value="1"/>
</dbReference>
<feature type="compositionally biased region" description="Polar residues" evidence="1">
    <location>
        <begin position="370"/>
        <end position="389"/>
    </location>
</feature>
<dbReference type="SMART" id="SM00325">
    <property type="entry name" value="RhoGEF"/>
    <property type="match status" value="1"/>
</dbReference>
<dbReference type="EMBL" id="OZ037944">
    <property type="protein sequence ID" value="CAL1695495.1"/>
    <property type="molecule type" value="Genomic_DNA"/>
</dbReference>
<evidence type="ECO:0000256" key="1">
    <source>
        <dbReference type="SAM" id="MobiDB-lite"/>
    </source>
</evidence>
<proteinExistence type="predicted"/>
<gene>
    <name evidence="3" type="ORF">GFSPODELE1_LOCUS777</name>
</gene>
<dbReference type="Gene3D" id="1.20.900.10">
    <property type="entry name" value="Dbl homology (DH) domain"/>
    <property type="match status" value="1"/>
</dbReference>
<sequence>MNAGDFAPPGSKPFPSPVRDDRLPPIPSDHETAMNSPPPPQIVHDQDTFASQQTVRGVPPPINTSGGLSPNDYGIYVLQPSTHDSNTDITTGLSVPPITPISPVGAVSSGMPPSPSAEGKPKKTNPLTDLVETEKVYVDLLTGIIRKVAAAWSRSNLPPPELDTMFRSVEGVYRANRSLLAKLKEIGTSPSSPKALGDLLMRWIDDLETPYTTYAANYCAGFDVWGPVQSNPRLRTTLAIFSSSNPPPLPPSSPPHPAEPPLWTLDDLFILPKDRLKYYKKLYSRLLKSTQPGRSDHRLLTGALDKLDGLLSTVDQRSNLKIGDNFGAPPPTLAPTTEDEVVIDMRSRNSNGLPPKNFMVGPPSNRDSDSTGAGSVSSRGRMSQETAPTSEDRGSTATLGMPITDLERRLSTERTLDIFTMKPKQVRLQISPPTLHYTRELRISADVVLNLIPRSTGIEVIQERGHIFILTDLLLICERMTKEEMSRYGPDGPDMWLLYPPLAGKHLRVAPVEGSATALNVTILRKETLTVSTGSPQTRDRLVYEFRECIDAGATLLPPSKNAQPPPPVPPLPGTNNLPRSPSAPLERNLMYPPNEFPPSARSSGSLSPPSRALSPGSLADGRVMSPPMGPGILDGMARMGLAPDPRMNPQPGQTYPPPRSSSAAPGGPGPSFAPGQVMPGSGFGPGQVMQPPSFGPGQTMPPFQGGPGQIVPPPRGASTVYRGPGGPPPPAMGLPDRPGPQGMQYNGPPVSNARFSGGSGYPPSRPPSDGSYGSSLRKSPSSRSLASQYEQMPPNGMPPPMPAYPDGLPPPRPGFLPRNDSSGSLSSLQAPQPRPLLPSAQLSLRSVSTAVSFVEPSPPNSPVEESPQYNGPVTSTVSAQMKCKVFLKQHHAAWKSLGSAKLKLYRESPTNIKQLVVEADNSKKTVMISTIVLPDGVERVGRTGVAVELSDKGLRTGIVYMLQLRNEQAAQGLFDSLLAGSDRSEAAGRA</sequence>
<dbReference type="PANTHER" id="PTHR45924:SF2">
    <property type="entry name" value="FI17866P1"/>
    <property type="match status" value="1"/>
</dbReference>
<feature type="region of interest" description="Disordered" evidence="1">
    <location>
        <begin position="854"/>
        <end position="873"/>
    </location>
</feature>
<dbReference type="SUPFAM" id="SSF48065">
    <property type="entry name" value="DBL homology domain (DH-domain)"/>
    <property type="match status" value="1"/>
</dbReference>
<dbReference type="PANTHER" id="PTHR45924">
    <property type="entry name" value="FI17866P1"/>
    <property type="match status" value="1"/>
</dbReference>
<protein>
    <recommendedName>
        <fullName evidence="2">DH domain-containing protein</fullName>
    </recommendedName>
</protein>
<feature type="compositionally biased region" description="Pro residues" evidence="1">
    <location>
        <begin position="796"/>
        <end position="815"/>
    </location>
</feature>
<feature type="region of interest" description="Disordered" evidence="1">
    <location>
        <begin position="555"/>
        <end position="837"/>
    </location>
</feature>
<dbReference type="InterPro" id="IPR000219">
    <property type="entry name" value="DH_dom"/>
</dbReference>
<dbReference type="InterPro" id="IPR035899">
    <property type="entry name" value="DBL_dom_sf"/>
</dbReference>
<feature type="compositionally biased region" description="Basic and acidic residues" evidence="1">
    <location>
        <begin position="18"/>
        <end position="32"/>
    </location>
</feature>
<feature type="domain" description="DH" evidence="2">
    <location>
        <begin position="122"/>
        <end position="317"/>
    </location>
</feature>
<keyword evidence="4" id="KW-1185">Reference proteome</keyword>
<dbReference type="PROSITE" id="PS50010">
    <property type="entry name" value="DH_2"/>
    <property type="match status" value="1"/>
</dbReference>
<feature type="region of interest" description="Disordered" evidence="1">
    <location>
        <begin position="104"/>
        <end position="125"/>
    </location>
</feature>
<feature type="compositionally biased region" description="Low complexity" evidence="1">
    <location>
        <begin position="661"/>
        <end position="676"/>
    </location>
</feature>
<reference evidence="4" key="1">
    <citation type="submission" date="2024-04" db="EMBL/GenBank/DDBJ databases">
        <authorList>
            <person name="Shaw F."/>
            <person name="Minotto A."/>
        </authorList>
    </citation>
    <scope>NUCLEOTIDE SEQUENCE [LARGE SCALE GENOMIC DNA]</scope>
</reference>
<evidence type="ECO:0000313" key="4">
    <source>
        <dbReference type="Proteomes" id="UP001497453"/>
    </source>
</evidence>
<evidence type="ECO:0000259" key="2">
    <source>
        <dbReference type="PROSITE" id="PS50010"/>
    </source>
</evidence>
<organism evidence="3 4">
    <name type="scientific">Somion occarium</name>
    <dbReference type="NCBI Taxonomy" id="3059160"/>
    <lineage>
        <taxon>Eukaryota</taxon>
        <taxon>Fungi</taxon>
        <taxon>Dikarya</taxon>
        <taxon>Basidiomycota</taxon>
        <taxon>Agaricomycotina</taxon>
        <taxon>Agaricomycetes</taxon>
        <taxon>Polyporales</taxon>
        <taxon>Cerrenaceae</taxon>
        <taxon>Somion</taxon>
    </lineage>
</organism>
<feature type="compositionally biased region" description="Low complexity" evidence="1">
    <location>
        <begin position="598"/>
        <end position="620"/>
    </location>
</feature>
<feature type="region of interest" description="Disordered" evidence="1">
    <location>
        <begin position="347"/>
        <end position="398"/>
    </location>
</feature>
<feature type="compositionally biased region" description="Polar residues" evidence="1">
    <location>
        <begin position="820"/>
        <end position="831"/>
    </location>
</feature>
<feature type="compositionally biased region" description="Low complexity" evidence="1">
    <location>
        <begin position="768"/>
        <end position="788"/>
    </location>
</feature>
<evidence type="ECO:0000313" key="3">
    <source>
        <dbReference type="EMBL" id="CAL1695495.1"/>
    </source>
</evidence>
<feature type="region of interest" description="Disordered" evidence="1">
    <location>
        <begin position="1"/>
        <end position="69"/>
    </location>
</feature>
<dbReference type="Proteomes" id="UP001497453">
    <property type="component" value="Chromosome 1"/>
</dbReference>
<name>A0ABP1CIF8_9APHY</name>